<evidence type="ECO:0000256" key="1">
    <source>
        <dbReference type="SAM" id="MobiDB-lite"/>
    </source>
</evidence>
<accession>A0A6J4U8T2</accession>
<dbReference type="EMBL" id="CADCWF010000066">
    <property type="protein sequence ID" value="CAA9544041.1"/>
    <property type="molecule type" value="Genomic_DNA"/>
</dbReference>
<organism evidence="2">
    <name type="scientific">uncultured Thermomicrobiales bacterium</name>
    <dbReference type="NCBI Taxonomy" id="1645740"/>
    <lineage>
        <taxon>Bacteria</taxon>
        <taxon>Pseudomonadati</taxon>
        <taxon>Thermomicrobiota</taxon>
        <taxon>Thermomicrobia</taxon>
        <taxon>Thermomicrobiales</taxon>
        <taxon>environmental samples</taxon>
    </lineage>
</organism>
<sequence length="55" mass="6243">DRKRCPRRGRDADRAIRRAHRRPGPLPRGGARHREHRGVRPGAGFADRGLGGRRL</sequence>
<gene>
    <name evidence="2" type="ORF">AVDCRST_MAG59-1106</name>
</gene>
<feature type="compositionally biased region" description="Basic residues" evidence="1">
    <location>
        <begin position="30"/>
        <end position="39"/>
    </location>
</feature>
<feature type="region of interest" description="Disordered" evidence="1">
    <location>
        <begin position="1"/>
        <end position="55"/>
    </location>
</feature>
<evidence type="ECO:0000313" key="2">
    <source>
        <dbReference type="EMBL" id="CAA9544041.1"/>
    </source>
</evidence>
<name>A0A6J4U8T2_9BACT</name>
<feature type="non-terminal residue" evidence="2">
    <location>
        <position position="55"/>
    </location>
</feature>
<protein>
    <submittedName>
        <fullName evidence="2">VapC toxin protein</fullName>
    </submittedName>
</protein>
<dbReference type="AlphaFoldDB" id="A0A6J4U8T2"/>
<reference evidence="2" key="1">
    <citation type="submission" date="2020-02" db="EMBL/GenBank/DDBJ databases">
        <authorList>
            <person name="Meier V. D."/>
        </authorList>
    </citation>
    <scope>NUCLEOTIDE SEQUENCE</scope>
    <source>
        <strain evidence="2">AVDCRST_MAG59</strain>
    </source>
</reference>
<proteinExistence type="predicted"/>
<feature type="non-terminal residue" evidence="2">
    <location>
        <position position="1"/>
    </location>
</feature>